<dbReference type="GO" id="GO:0008902">
    <property type="term" value="F:hydroxymethylpyrimidine kinase activity"/>
    <property type="evidence" value="ECO:0007669"/>
    <property type="project" value="UniProtKB-EC"/>
</dbReference>
<dbReference type="OrthoDB" id="9810880at2"/>
<dbReference type="EMBL" id="FWYF01000001">
    <property type="protein sequence ID" value="SMD31697.1"/>
    <property type="molecule type" value="Genomic_DNA"/>
</dbReference>
<dbReference type="PANTHER" id="PTHR20858:SF17">
    <property type="entry name" value="HYDROXYMETHYLPYRIMIDINE_PHOSPHOMETHYLPYRIMIDINE KINASE THI20-RELATED"/>
    <property type="match status" value="1"/>
</dbReference>
<dbReference type="STRING" id="692418.SAMN04488029_0041"/>
<dbReference type="EC" id="2.7.1.49" evidence="2"/>
<dbReference type="SUPFAM" id="SSF53613">
    <property type="entry name" value="Ribokinase-like"/>
    <property type="match status" value="1"/>
</dbReference>
<dbReference type="GO" id="GO:0005829">
    <property type="term" value="C:cytosol"/>
    <property type="evidence" value="ECO:0007669"/>
    <property type="project" value="TreeGrafter"/>
</dbReference>
<feature type="domain" description="Pyridoxamine kinase/Phosphomethylpyrimidine kinase" evidence="3">
    <location>
        <begin position="16"/>
        <end position="239"/>
    </location>
</feature>
<protein>
    <recommendedName>
        <fullName evidence="2">hydroxymethylpyrimidine kinase</fullName>
        <ecNumber evidence="2">2.7.1.49</ecNumber>
    </recommendedName>
</protein>
<dbReference type="PANTHER" id="PTHR20858">
    <property type="entry name" value="PHOSPHOMETHYLPYRIMIDINE KINASE"/>
    <property type="match status" value="1"/>
</dbReference>
<evidence type="ECO:0000256" key="1">
    <source>
        <dbReference type="ARBA" id="ARBA00004948"/>
    </source>
</evidence>
<dbReference type="CDD" id="cd01169">
    <property type="entry name" value="HMPP_kinase"/>
    <property type="match status" value="1"/>
</dbReference>
<dbReference type="GO" id="GO:0008972">
    <property type="term" value="F:phosphomethylpyrimidine kinase activity"/>
    <property type="evidence" value="ECO:0007669"/>
    <property type="project" value="InterPro"/>
</dbReference>
<dbReference type="InterPro" id="IPR013749">
    <property type="entry name" value="PM/HMP-P_kinase-1"/>
</dbReference>
<dbReference type="AlphaFoldDB" id="A0A1W2G4U9"/>
<dbReference type="Gene3D" id="3.40.1190.20">
    <property type="match status" value="1"/>
</dbReference>
<keyword evidence="5" id="KW-1185">Reference proteome</keyword>
<dbReference type="GO" id="GO:0009228">
    <property type="term" value="P:thiamine biosynthetic process"/>
    <property type="evidence" value="ECO:0007669"/>
    <property type="project" value="InterPro"/>
</dbReference>
<dbReference type="InterPro" id="IPR029056">
    <property type="entry name" value="Ribokinase-like"/>
</dbReference>
<keyword evidence="4" id="KW-0418">Kinase</keyword>
<dbReference type="InterPro" id="IPR004399">
    <property type="entry name" value="HMP/HMP-P_kinase_dom"/>
</dbReference>
<accession>A0A1W2G4U9</accession>
<evidence type="ECO:0000256" key="2">
    <source>
        <dbReference type="ARBA" id="ARBA00012135"/>
    </source>
</evidence>
<dbReference type="Pfam" id="PF08543">
    <property type="entry name" value="Phos_pyr_kin"/>
    <property type="match status" value="1"/>
</dbReference>
<keyword evidence="4" id="KW-0808">Transferase</keyword>
<name>A0A1W2G4U9_REIFA</name>
<evidence type="ECO:0000313" key="5">
    <source>
        <dbReference type="Proteomes" id="UP000192472"/>
    </source>
</evidence>
<evidence type="ECO:0000313" key="4">
    <source>
        <dbReference type="EMBL" id="SMD31697.1"/>
    </source>
</evidence>
<reference evidence="4 5" key="1">
    <citation type="submission" date="2017-04" db="EMBL/GenBank/DDBJ databases">
        <authorList>
            <person name="Afonso C.L."/>
            <person name="Miller P.J."/>
            <person name="Scott M.A."/>
            <person name="Spackman E."/>
            <person name="Goraichik I."/>
            <person name="Dimitrov K.M."/>
            <person name="Suarez D.L."/>
            <person name="Swayne D.E."/>
        </authorList>
    </citation>
    <scope>NUCLEOTIDE SEQUENCE [LARGE SCALE GENOMIC DNA]</scope>
    <source>
        <strain evidence="4 5">DSM 26133</strain>
    </source>
</reference>
<organism evidence="4 5">
    <name type="scientific">Reichenbachiella faecimaris</name>
    <dbReference type="NCBI Taxonomy" id="692418"/>
    <lineage>
        <taxon>Bacteria</taxon>
        <taxon>Pseudomonadati</taxon>
        <taxon>Bacteroidota</taxon>
        <taxon>Cytophagia</taxon>
        <taxon>Cytophagales</taxon>
        <taxon>Reichenbachiellaceae</taxon>
        <taxon>Reichenbachiella</taxon>
    </lineage>
</organism>
<proteinExistence type="predicted"/>
<dbReference type="RefSeq" id="WP_084370407.1">
    <property type="nucleotide sequence ID" value="NZ_FWYF01000001.1"/>
</dbReference>
<dbReference type="Proteomes" id="UP000192472">
    <property type="component" value="Unassembled WGS sequence"/>
</dbReference>
<comment type="pathway">
    <text evidence="1">Cofactor biosynthesis; thiamine diphosphate biosynthesis.</text>
</comment>
<sequence>MPDNEQNIVLSVAGFDPCGGAGLLADVQTLQQCKVQAMAVQTALTAQNEDDVSKVIWHDMDGIKIQLDTLFRKYKFEVVKIGIIEDLEKLSQVIDLLLSQNPKVQIIWDPILQSSTGFDFLKDLNPKLLSKVLSQILLITPNLPEYQSLANALEGRPFATNILLKGGHTDGDDTSDHLIDQEGNQTKIAGHRIKNSKHGTGCVLSSAIAAGLSKGMKLKTACTFGKRYVESYLKSGINKLGAHYTIEI</sequence>
<gene>
    <name evidence="4" type="ORF">SAMN04488029_0041</name>
</gene>
<evidence type="ECO:0000259" key="3">
    <source>
        <dbReference type="Pfam" id="PF08543"/>
    </source>
</evidence>